<dbReference type="Gene3D" id="3.40.50.12780">
    <property type="entry name" value="N-terminal domain of ligase-like"/>
    <property type="match status" value="1"/>
</dbReference>
<organism evidence="2 3">
    <name type="scientific">Streptomyces nanshensis</name>
    <dbReference type="NCBI Taxonomy" id="518642"/>
    <lineage>
        <taxon>Bacteria</taxon>
        <taxon>Bacillati</taxon>
        <taxon>Actinomycetota</taxon>
        <taxon>Actinomycetes</taxon>
        <taxon>Kitasatosporales</taxon>
        <taxon>Streptomycetaceae</taxon>
        <taxon>Streptomyces</taxon>
    </lineage>
</organism>
<accession>A0A1E7L4W7</accession>
<dbReference type="Pfam" id="PF00501">
    <property type="entry name" value="AMP-binding"/>
    <property type="match status" value="1"/>
</dbReference>
<comment type="caution">
    <text evidence="2">The sequence shown here is derived from an EMBL/GenBank/DDBJ whole genome shotgun (WGS) entry which is preliminary data.</text>
</comment>
<gene>
    <name evidence="2" type="ORF">AN218_13860</name>
</gene>
<evidence type="ECO:0000259" key="1">
    <source>
        <dbReference type="Pfam" id="PF00501"/>
    </source>
</evidence>
<dbReference type="PANTHER" id="PTHR43845:SF1">
    <property type="entry name" value="BLR5969 PROTEIN"/>
    <property type="match status" value="1"/>
</dbReference>
<feature type="domain" description="AMP-dependent synthetase/ligase" evidence="1">
    <location>
        <begin position="142"/>
        <end position="275"/>
    </location>
</feature>
<proteinExistence type="predicted"/>
<evidence type="ECO:0000313" key="3">
    <source>
        <dbReference type="Proteomes" id="UP000176005"/>
    </source>
</evidence>
<keyword evidence="3" id="KW-1185">Reference proteome</keyword>
<name>A0A1E7L4W7_9ACTN</name>
<sequence length="423" mass="45004">MRLLDQLTGDRSALLAAQAANLALMREAVAASRTCTAVRPYAEHLTPDGLQDAPLMTREHVAEWGSRPDAPHRITVGDTRLVLRSSGSSGRVRTLLHDRAFNERVEALGARGVCWDGLGENPFVVNALAPGDLFGGFGFADAVLARRGAAVLPAGTTLPAHHLAELVADLGVHAMVSLPGFVERLWAQAPEALSGLRTLFYLGDRMTPATAERLAQHGVRIRSFAYSTTETGPVGHQCAELTGTDHHVHEDLVLAEVVDEDGRRLPDGTPGALAVTVLADTGTALVRYLVGDNATLRPSDCACGSAARILRIGARDDVSANLDGTLVTRSMFDEALRPLGLPAEAAYQVASETRDGLVRLTLRGTALRGIAADRALAALSGHQTLRKVTCSARFSGMEVDAEAAPRMTTRAKAPFFWNEGEHP</sequence>
<dbReference type="PANTHER" id="PTHR43845">
    <property type="entry name" value="BLR5969 PROTEIN"/>
    <property type="match status" value="1"/>
</dbReference>
<reference evidence="2 3" key="1">
    <citation type="journal article" date="2016" name="Front. Microbiol.">
        <title>Comparative Genomics Analysis of Streptomyces Species Reveals Their Adaptation to the Marine Environment and Their Diversity at the Genomic Level.</title>
        <authorList>
            <person name="Tian X."/>
            <person name="Zhang Z."/>
            <person name="Yang T."/>
            <person name="Chen M."/>
            <person name="Li J."/>
            <person name="Chen F."/>
            <person name="Yang J."/>
            <person name="Li W."/>
            <person name="Zhang B."/>
            <person name="Zhang Z."/>
            <person name="Wu J."/>
            <person name="Zhang C."/>
            <person name="Long L."/>
            <person name="Xiao J."/>
        </authorList>
    </citation>
    <scope>NUCLEOTIDE SEQUENCE [LARGE SCALE GENOMIC DNA]</scope>
    <source>
        <strain evidence="2 3">SCSIO 10429</strain>
    </source>
</reference>
<dbReference type="Proteomes" id="UP000176005">
    <property type="component" value="Unassembled WGS sequence"/>
</dbReference>
<dbReference type="RefSeq" id="WP_070017153.1">
    <property type="nucleotide sequence ID" value="NZ_LJGW01000237.1"/>
</dbReference>
<protein>
    <recommendedName>
        <fullName evidence="1">AMP-dependent synthetase/ligase domain-containing protein</fullName>
    </recommendedName>
</protein>
<dbReference type="InterPro" id="IPR000873">
    <property type="entry name" value="AMP-dep_synth/lig_dom"/>
</dbReference>
<evidence type="ECO:0000313" key="2">
    <source>
        <dbReference type="EMBL" id="OEV11237.1"/>
    </source>
</evidence>
<dbReference type="AlphaFoldDB" id="A0A1E7L4W7"/>
<dbReference type="SUPFAM" id="SSF56801">
    <property type="entry name" value="Acetyl-CoA synthetase-like"/>
    <property type="match status" value="1"/>
</dbReference>
<dbReference type="EMBL" id="LJGW01000237">
    <property type="protein sequence ID" value="OEV11237.1"/>
    <property type="molecule type" value="Genomic_DNA"/>
</dbReference>
<dbReference type="InterPro" id="IPR042099">
    <property type="entry name" value="ANL_N_sf"/>
</dbReference>